<keyword evidence="1" id="KW-0472">Membrane</keyword>
<feature type="transmembrane region" description="Helical" evidence="1">
    <location>
        <begin position="105"/>
        <end position="127"/>
    </location>
</feature>
<dbReference type="RefSeq" id="WP_159361589.1">
    <property type="nucleotide sequence ID" value="NZ_CP047394.1"/>
</dbReference>
<dbReference type="EMBL" id="CP047394">
    <property type="protein sequence ID" value="QHE60680.1"/>
    <property type="molecule type" value="Genomic_DNA"/>
</dbReference>
<reference evidence="2 3" key="1">
    <citation type="submission" date="2019-06" db="EMBL/GenBank/DDBJ databases">
        <title>An operon consisting of a P-type ATPase gene and a transcriptional regular gene given the different cadmium resistance in Bacillus vietamensis 151-6 and Bacillus marisflavi 151-25.</title>
        <authorList>
            <person name="Yu X."/>
        </authorList>
    </citation>
    <scope>NUCLEOTIDE SEQUENCE [LARGE SCALE GENOMIC DNA]</scope>
    <source>
        <strain evidence="2 3">151-6</strain>
    </source>
</reference>
<evidence type="ECO:0000256" key="1">
    <source>
        <dbReference type="SAM" id="Phobius"/>
    </source>
</evidence>
<dbReference type="Proteomes" id="UP000465062">
    <property type="component" value="Chromosome"/>
</dbReference>
<proteinExistence type="predicted"/>
<feature type="transmembrane region" description="Helical" evidence="1">
    <location>
        <begin position="139"/>
        <end position="166"/>
    </location>
</feature>
<organism evidence="2 3">
    <name type="scientific">Rossellomorea vietnamensis</name>
    <dbReference type="NCBI Taxonomy" id="218284"/>
    <lineage>
        <taxon>Bacteria</taxon>
        <taxon>Bacillati</taxon>
        <taxon>Bacillota</taxon>
        <taxon>Bacilli</taxon>
        <taxon>Bacillales</taxon>
        <taxon>Bacillaceae</taxon>
        <taxon>Rossellomorea</taxon>
    </lineage>
</organism>
<evidence type="ECO:0000313" key="2">
    <source>
        <dbReference type="EMBL" id="QHE60680.1"/>
    </source>
</evidence>
<accession>A0A6I6UQC0</accession>
<dbReference type="AlphaFoldDB" id="A0A6I6UQC0"/>
<protein>
    <submittedName>
        <fullName evidence="2">Uncharacterized protein</fullName>
    </submittedName>
</protein>
<evidence type="ECO:0000313" key="3">
    <source>
        <dbReference type="Proteomes" id="UP000465062"/>
    </source>
</evidence>
<keyword evidence="1" id="KW-1133">Transmembrane helix</keyword>
<gene>
    <name evidence="2" type="ORF">FHE72_06195</name>
</gene>
<sequence>MTLFFILGIVGLFFFSKIPRERLYIFKWIQSLNKFNWFQNPWLVGVFLFGMNLLLFGTTGLLLYGTTLLMIPYIHLVIIMAATVLSLLVWSSLVRTKVWVKGERWKAGTVGSSFYLVLFLFILYQWVTYVPQYPGEDGFMAFIGFFLGLVVTGMAFLICFIIIVFLPVDKRV</sequence>
<feature type="transmembrane region" description="Helical" evidence="1">
    <location>
        <begin position="44"/>
        <end position="64"/>
    </location>
</feature>
<name>A0A6I6UQC0_9BACI</name>
<feature type="transmembrane region" description="Helical" evidence="1">
    <location>
        <begin position="71"/>
        <end position="93"/>
    </location>
</feature>
<keyword evidence="1" id="KW-0812">Transmembrane</keyword>
<dbReference type="KEGG" id="bvq:FHE72_06195"/>